<protein>
    <submittedName>
        <fullName evidence="1">Uncharacterized protein</fullName>
    </submittedName>
</protein>
<dbReference type="RefSeq" id="WP_218254286.1">
    <property type="nucleotide sequence ID" value="NZ_JABXWD010000728.1"/>
</dbReference>
<dbReference type="EMBL" id="JABXWD010000728">
    <property type="protein sequence ID" value="MBV6343671.1"/>
    <property type="molecule type" value="Genomic_DNA"/>
</dbReference>
<comment type="caution">
    <text evidence="1">The sequence shown here is derived from an EMBL/GenBank/DDBJ whole genome shotgun (WGS) entry which is preliminary data.</text>
</comment>
<keyword evidence="2" id="KW-1185">Reference proteome</keyword>
<organism evidence="1 2">
    <name type="scientific">Candidatus Magnetobacterium casense</name>
    <dbReference type="NCBI Taxonomy" id="1455061"/>
    <lineage>
        <taxon>Bacteria</taxon>
        <taxon>Pseudomonadati</taxon>
        <taxon>Nitrospirota</taxon>
        <taxon>Thermodesulfovibrionia</taxon>
        <taxon>Thermodesulfovibrionales</taxon>
        <taxon>Candidatus Magnetobacteriaceae</taxon>
        <taxon>Candidatus Magnetobacterium</taxon>
    </lineage>
</organism>
<gene>
    <name evidence="1" type="ORF">HWQ67_19055</name>
</gene>
<evidence type="ECO:0000313" key="2">
    <source>
        <dbReference type="Proteomes" id="UP001196980"/>
    </source>
</evidence>
<name>A0ABS6S4A8_9BACT</name>
<proteinExistence type="predicted"/>
<dbReference type="Proteomes" id="UP001196980">
    <property type="component" value="Unassembled WGS sequence"/>
</dbReference>
<evidence type="ECO:0000313" key="1">
    <source>
        <dbReference type="EMBL" id="MBV6343671.1"/>
    </source>
</evidence>
<reference evidence="1 2" key="1">
    <citation type="journal article" date="2020" name="J Geophys Res Biogeosci">
        <title>Magnetotaxis as an Adaptation to Enable Bacterial Shuttling of Microbial Sulfur and Sulfur Cycling Across Aquatic Oxic#Anoxic Interfaces.</title>
        <authorList>
            <person name="Li J."/>
            <person name="Liu P."/>
            <person name="Wang J."/>
            <person name="Roberts A.P."/>
            <person name="Pan Y."/>
        </authorList>
    </citation>
    <scope>NUCLEOTIDE SEQUENCE [LARGE SCALE GENOMIC DNA]</scope>
    <source>
        <strain evidence="1 2">MYR-1_YQ</strain>
    </source>
</reference>
<sequence length="100" mass="10819">MLKSANVSFTVSKGNVDLLVYPAGRDGIHVEVGMGGQWWTGESVRRIPDNYVLHNPDENKDSTFSPVMLQVSKLGARGLKFAVSGGLGEEASFVLELRAL</sequence>
<accession>A0ABS6S4A8</accession>